<reference evidence="2" key="1">
    <citation type="submission" date="2021-01" db="EMBL/GenBank/DDBJ databases">
        <authorList>
            <person name="Corre E."/>
            <person name="Pelletier E."/>
            <person name="Niang G."/>
            <person name="Scheremetjew M."/>
            <person name="Finn R."/>
            <person name="Kale V."/>
            <person name="Holt S."/>
            <person name="Cochrane G."/>
            <person name="Meng A."/>
            <person name="Brown T."/>
            <person name="Cohen L."/>
        </authorList>
    </citation>
    <scope>NUCLEOTIDE SEQUENCE</scope>
</reference>
<feature type="region of interest" description="Disordered" evidence="1">
    <location>
        <begin position="61"/>
        <end position="88"/>
    </location>
</feature>
<dbReference type="EMBL" id="HBFQ01044215">
    <property type="protein sequence ID" value="CAD8856956.1"/>
    <property type="molecule type" value="Transcribed_RNA"/>
</dbReference>
<accession>A0A7S1ALL2</accession>
<evidence type="ECO:0000256" key="1">
    <source>
        <dbReference type="SAM" id="MobiDB-lite"/>
    </source>
</evidence>
<gene>
    <name evidence="2" type="ORF">NSCI0253_LOCUS31308</name>
</gene>
<feature type="compositionally biased region" description="Polar residues" evidence="1">
    <location>
        <begin position="79"/>
        <end position="88"/>
    </location>
</feature>
<organism evidence="2">
    <name type="scientific">Noctiluca scintillans</name>
    <name type="common">Sea sparkle</name>
    <name type="synonym">Red tide dinoflagellate</name>
    <dbReference type="NCBI Taxonomy" id="2966"/>
    <lineage>
        <taxon>Eukaryota</taxon>
        <taxon>Sar</taxon>
        <taxon>Alveolata</taxon>
        <taxon>Dinophyceae</taxon>
        <taxon>Noctilucales</taxon>
        <taxon>Noctilucaceae</taxon>
        <taxon>Noctiluca</taxon>
    </lineage>
</organism>
<evidence type="ECO:0000313" key="2">
    <source>
        <dbReference type="EMBL" id="CAD8856956.1"/>
    </source>
</evidence>
<protein>
    <submittedName>
        <fullName evidence="2">Uncharacterized protein</fullName>
    </submittedName>
</protein>
<proteinExistence type="predicted"/>
<name>A0A7S1ALL2_NOCSC</name>
<dbReference type="AlphaFoldDB" id="A0A7S1ALL2"/>
<sequence length="200" mass="21976">MCGLVDLMWAWSSCCESCTSRRKHLQFAHVVPGADGQSLFLGTVPSAYVMTELESIAATTATSVERDDPSNGAHPLFSTGATRGTPSSEKMLADSLTDWWNDDSTVTPTSASPTWFDRRVACEAEVFERLSPRPSDLRSVDSEDLLDIPSETDMLDTMCRVLATQSPSQQWWYEGLEVLATQTSAEVVPLTHTSQYSISE</sequence>